<organism evidence="9 10">
    <name type="scientific">Ordospora colligata OC4</name>
    <dbReference type="NCBI Taxonomy" id="1354746"/>
    <lineage>
        <taxon>Eukaryota</taxon>
        <taxon>Fungi</taxon>
        <taxon>Fungi incertae sedis</taxon>
        <taxon>Microsporidia</taxon>
        <taxon>Ordosporidae</taxon>
        <taxon>Ordospora</taxon>
    </lineage>
</organism>
<comment type="subcellular location">
    <subcellularLocation>
        <location evidence="1 5">Nucleus</location>
    </subcellularLocation>
</comment>
<dbReference type="GO" id="GO:0007131">
    <property type="term" value="P:reciprocal meiotic recombination"/>
    <property type="evidence" value="ECO:0007669"/>
    <property type="project" value="InterPro"/>
</dbReference>
<feature type="domain" description="Leucine zipper with capping helix" evidence="8">
    <location>
        <begin position="148"/>
        <end position="202"/>
    </location>
</feature>
<comment type="caution">
    <text evidence="9">The sequence shown here is derived from an EMBL/GenBank/DDBJ whole genome shotgun (WGS) entry which is preliminary data.</text>
</comment>
<evidence type="ECO:0000256" key="6">
    <source>
        <dbReference type="SAM" id="Coils"/>
    </source>
</evidence>
<feature type="domain" description="Mnd1 HTH" evidence="7">
    <location>
        <begin position="15"/>
        <end position="72"/>
    </location>
</feature>
<reference evidence="9 10" key="1">
    <citation type="journal article" date="2014" name="MBio">
        <title>The Ordospora colligata genome; evolution of extreme reduction in microsporidia and host-to-parasite horizontal gene transfer.</title>
        <authorList>
            <person name="Pombert J.-F."/>
            <person name="Haag K.L."/>
            <person name="Beidas S."/>
            <person name="Ebert D."/>
            <person name="Keeling P.J."/>
        </authorList>
    </citation>
    <scope>NUCLEOTIDE SEQUENCE [LARGE SCALE GENOMIC DNA]</scope>
    <source>
        <strain evidence="9 10">OC4</strain>
    </source>
</reference>
<protein>
    <recommendedName>
        <fullName evidence="5">Meiotic nuclear division protein 1</fullName>
    </recommendedName>
</protein>
<evidence type="ECO:0000256" key="5">
    <source>
        <dbReference type="PIRNR" id="PIRNR026991"/>
    </source>
</evidence>
<dbReference type="STRING" id="1354746.A0A0B2UKN6"/>
<dbReference type="FunCoup" id="A0A0B2UKN6">
    <property type="interactions" value="32"/>
</dbReference>
<dbReference type="InterPro" id="IPR005647">
    <property type="entry name" value="Mnd1"/>
</dbReference>
<keyword evidence="3 6" id="KW-0175">Coiled coil</keyword>
<dbReference type="EMBL" id="JOKQ01000005">
    <property type="protein sequence ID" value="KHN69754.1"/>
    <property type="molecule type" value="Genomic_DNA"/>
</dbReference>
<dbReference type="HOGENOM" id="CLU_080628_3_2_1"/>
<sequence>MATVRMKSDQKKTILLEMIRESKSFFKLQELETIGSKKGIVTNTIKDILQQLVDDGLIFNEKVGINSLYWSFTSDGPQKKRMRCKQLVEECERLEENINNKRMYVEKEKKIKKYTEERNELEQTLNMLMKIDEDLRRELDKFQDVDPEAYKKLISDKESVVDQCNKIIDNIFVVQDYVCNRFSMDKTDFNAGFAIPNDLDYIQ</sequence>
<dbReference type="InParanoid" id="A0A0B2UKN6"/>
<comment type="function">
    <text evidence="5">Required for proper homologous chromosome pairing and efficient cross-over and intragenic recombination during meiosis.</text>
</comment>
<evidence type="ECO:0000313" key="9">
    <source>
        <dbReference type="EMBL" id="KHN69754.1"/>
    </source>
</evidence>
<dbReference type="OrthoDB" id="273345at2759"/>
<dbReference type="AlphaFoldDB" id="A0A0B2UKN6"/>
<dbReference type="Proteomes" id="UP000031056">
    <property type="component" value="Unassembled WGS sequence"/>
</dbReference>
<keyword evidence="4 5" id="KW-0539">Nucleus</keyword>
<dbReference type="InterPro" id="IPR040661">
    <property type="entry name" value="LZ3wCH"/>
</dbReference>
<evidence type="ECO:0000313" key="10">
    <source>
        <dbReference type="Proteomes" id="UP000031056"/>
    </source>
</evidence>
<proteinExistence type="inferred from homology"/>
<name>A0A0B2UKN6_9MICR</name>
<feature type="coiled-coil region" evidence="6">
    <location>
        <begin position="84"/>
        <end position="138"/>
    </location>
</feature>
<dbReference type="VEuPathDB" id="MicrosporidiaDB:M896_051630"/>
<evidence type="ECO:0000256" key="3">
    <source>
        <dbReference type="ARBA" id="ARBA00023054"/>
    </source>
</evidence>
<dbReference type="GeneID" id="26261816"/>
<keyword evidence="10" id="KW-1185">Reference proteome</keyword>
<evidence type="ECO:0000256" key="2">
    <source>
        <dbReference type="ARBA" id="ARBA00005981"/>
    </source>
</evidence>
<evidence type="ECO:0000259" key="7">
    <source>
        <dbReference type="Pfam" id="PF03962"/>
    </source>
</evidence>
<dbReference type="Pfam" id="PF18517">
    <property type="entry name" value="LZ3wCH"/>
    <property type="match status" value="1"/>
</dbReference>
<dbReference type="GO" id="GO:0003690">
    <property type="term" value="F:double-stranded DNA binding"/>
    <property type="evidence" value="ECO:0007669"/>
    <property type="project" value="InterPro"/>
</dbReference>
<comment type="similarity">
    <text evidence="2 5">Belongs to the MND1 family.</text>
</comment>
<dbReference type="Pfam" id="PF03962">
    <property type="entry name" value="Mnd1"/>
    <property type="match status" value="1"/>
</dbReference>
<dbReference type="PIRSF" id="PIRSF026991">
    <property type="entry name" value="Mnd1"/>
    <property type="match status" value="1"/>
</dbReference>
<evidence type="ECO:0000259" key="8">
    <source>
        <dbReference type="Pfam" id="PF18517"/>
    </source>
</evidence>
<evidence type="ECO:0000256" key="4">
    <source>
        <dbReference type="ARBA" id="ARBA00023242"/>
    </source>
</evidence>
<dbReference type="InterPro" id="IPR040453">
    <property type="entry name" value="Mnd1_HTH"/>
</dbReference>
<evidence type="ECO:0000256" key="1">
    <source>
        <dbReference type="ARBA" id="ARBA00004123"/>
    </source>
</evidence>
<dbReference type="RefSeq" id="XP_014563796.1">
    <property type="nucleotide sequence ID" value="XM_014708310.1"/>
</dbReference>
<accession>A0A0B2UKN6</accession>
<gene>
    <name evidence="9" type="ORF">M896_051630</name>
</gene>
<dbReference type="GO" id="GO:0005634">
    <property type="term" value="C:nucleus"/>
    <property type="evidence" value="ECO:0007669"/>
    <property type="project" value="UniProtKB-SubCell"/>
</dbReference>